<dbReference type="SUPFAM" id="SSF51197">
    <property type="entry name" value="Clavaminate synthase-like"/>
    <property type="match status" value="1"/>
</dbReference>
<gene>
    <name evidence="3" type="ORF">QVD17_18938</name>
</gene>
<dbReference type="PANTHER" id="PTHR31447">
    <property type="entry name" value="HYDROXYPROLINE-RICH GLYCOPROTEIN FAMILY PROTEIN-RELATED"/>
    <property type="match status" value="1"/>
</dbReference>
<dbReference type="InterPro" id="IPR037151">
    <property type="entry name" value="AlkB-like_sf"/>
</dbReference>
<proteinExistence type="inferred from homology"/>
<dbReference type="Gene3D" id="2.60.120.590">
    <property type="entry name" value="Alpha-ketoglutarate-dependent dioxygenase AlkB-like"/>
    <property type="match status" value="1"/>
</dbReference>
<reference evidence="3" key="1">
    <citation type="journal article" date="2023" name="bioRxiv">
        <title>Improved chromosome-level genome assembly for marigold (Tagetes erecta).</title>
        <authorList>
            <person name="Jiang F."/>
            <person name="Yuan L."/>
            <person name="Wang S."/>
            <person name="Wang H."/>
            <person name="Xu D."/>
            <person name="Wang A."/>
            <person name="Fan W."/>
        </authorList>
    </citation>
    <scope>NUCLEOTIDE SEQUENCE</scope>
    <source>
        <strain evidence="3">WSJ</strain>
        <tissue evidence="3">Leaf</tissue>
    </source>
</reference>
<sequence length="345" mass="37514">MIPRFTRHGCYRITMQGQTYVVSKKPMKGHGREMIQLGLPIADAPFEDEALRTTSKDRRIEPIPCLLQDAIERLMDMQILTVKPDSCIIDIFNEGDHSQPHVWPHWYGRPICVLFLTECDMTFDRVIGADHPGHHRGSTKLSLTPGSMLVMEGISADLAKHAIPSIRKQRSLVTFTKSQPKTATPSNGQHSSLHAATPPSHRVPPPIRSPNHIRHRMVPKHHSSVPTPGVLPNLASCSQLQPPNGIQPVFVPAVVAPAMAFPPSPVALPPASGGWTATPLMQHAPSRVPVPGTGVFLPPGGNSPPQKSEPSTPDKENAEEDCNRSSNGNSGDVLQGQNNDMNACM</sequence>
<organism evidence="3 4">
    <name type="scientific">Tagetes erecta</name>
    <name type="common">African marigold</name>
    <dbReference type="NCBI Taxonomy" id="13708"/>
    <lineage>
        <taxon>Eukaryota</taxon>
        <taxon>Viridiplantae</taxon>
        <taxon>Streptophyta</taxon>
        <taxon>Embryophyta</taxon>
        <taxon>Tracheophyta</taxon>
        <taxon>Spermatophyta</taxon>
        <taxon>Magnoliopsida</taxon>
        <taxon>eudicotyledons</taxon>
        <taxon>Gunneridae</taxon>
        <taxon>Pentapetalae</taxon>
        <taxon>asterids</taxon>
        <taxon>campanulids</taxon>
        <taxon>Asterales</taxon>
        <taxon>Asteraceae</taxon>
        <taxon>Asteroideae</taxon>
        <taxon>Heliantheae alliance</taxon>
        <taxon>Tageteae</taxon>
        <taxon>Tagetes</taxon>
    </lineage>
</organism>
<feature type="compositionally biased region" description="Polar residues" evidence="2">
    <location>
        <begin position="324"/>
        <end position="345"/>
    </location>
</feature>
<dbReference type="AlphaFoldDB" id="A0AAD8NWH0"/>
<evidence type="ECO:0000313" key="3">
    <source>
        <dbReference type="EMBL" id="KAK1423632.1"/>
    </source>
</evidence>
<dbReference type="EMBL" id="JAUHHV010000005">
    <property type="protein sequence ID" value="KAK1423632.1"/>
    <property type="molecule type" value="Genomic_DNA"/>
</dbReference>
<evidence type="ECO:0000256" key="2">
    <source>
        <dbReference type="SAM" id="MobiDB-lite"/>
    </source>
</evidence>
<accession>A0AAD8NWH0</accession>
<dbReference type="GO" id="GO:0003729">
    <property type="term" value="F:mRNA binding"/>
    <property type="evidence" value="ECO:0007669"/>
    <property type="project" value="InterPro"/>
</dbReference>
<dbReference type="GO" id="GO:0006402">
    <property type="term" value="P:mRNA catabolic process"/>
    <property type="evidence" value="ECO:0007669"/>
    <property type="project" value="InterPro"/>
</dbReference>
<comment type="similarity">
    <text evidence="1">Belongs to the alkB family.</text>
</comment>
<feature type="region of interest" description="Disordered" evidence="2">
    <location>
        <begin position="176"/>
        <end position="208"/>
    </location>
</feature>
<evidence type="ECO:0008006" key="5">
    <source>
        <dbReference type="Google" id="ProtNLM"/>
    </source>
</evidence>
<comment type="caution">
    <text evidence="3">The sequence shown here is derived from an EMBL/GenBank/DDBJ whole genome shotgun (WGS) entry which is preliminary data.</text>
</comment>
<name>A0AAD8NWH0_TARER</name>
<dbReference type="PANTHER" id="PTHR31447:SF0">
    <property type="entry name" value="HYDROXYPROLINE-RICH GLYCOPROTEIN FAMILY PROTEIN"/>
    <property type="match status" value="1"/>
</dbReference>
<protein>
    <recommendedName>
        <fullName evidence="5">Alpha-ketoglutarate-dependent dioxygenase AlkB-like domain-containing protein</fullName>
    </recommendedName>
</protein>
<evidence type="ECO:0000313" key="4">
    <source>
        <dbReference type="Proteomes" id="UP001229421"/>
    </source>
</evidence>
<feature type="compositionally biased region" description="Polar residues" evidence="2">
    <location>
        <begin position="176"/>
        <end position="194"/>
    </location>
</feature>
<dbReference type="InterPro" id="IPR044842">
    <property type="entry name" value="ALKBH9B/ALKBH10B-like"/>
</dbReference>
<evidence type="ECO:0000256" key="1">
    <source>
        <dbReference type="ARBA" id="ARBA00007879"/>
    </source>
</evidence>
<keyword evidence="4" id="KW-1185">Reference proteome</keyword>
<dbReference type="Proteomes" id="UP001229421">
    <property type="component" value="Unassembled WGS sequence"/>
</dbReference>
<dbReference type="GO" id="GO:0032451">
    <property type="term" value="F:demethylase activity"/>
    <property type="evidence" value="ECO:0007669"/>
    <property type="project" value="InterPro"/>
</dbReference>
<feature type="region of interest" description="Disordered" evidence="2">
    <location>
        <begin position="278"/>
        <end position="345"/>
    </location>
</feature>